<dbReference type="PROSITE" id="PS50086">
    <property type="entry name" value="TBC_RABGAP"/>
    <property type="match status" value="1"/>
</dbReference>
<dbReference type="GO" id="GO:0031267">
    <property type="term" value="F:small GTPase binding"/>
    <property type="evidence" value="ECO:0007669"/>
    <property type="project" value="TreeGrafter"/>
</dbReference>
<protein>
    <recommendedName>
        <fullName evidence="1">Rab-GAP TBC domain-containing protein</fullName>
    </recommendedName>
</protein>
<feature type="domain" description="Rab-GAP TBC" evidence="1">
    <location>
        <begin position="410"/>
        <end position="596"/>
    </location>
</feature>
<evidence type="ECO:0000313" key="3">
    <source>
        <dbReference type="Proteomes" id="UP000688137"/>
    </source>
</evidence>
<dbReference type="FunFam" id="1.10.8.270:FF:000101">
    <property type="entry name" value="Uncharacterized protein"/>
    <property type="match status" value="1"/>
</dbReference>
<evidence type="ECO:0000313" key="2">
    <source>
        <dbReference type="EMBL" id="CAD8047014.1"/>
    </source>
</evidence>
<evidence type="ECO:0000259" key="1">
    <source>
        <dbReference type="PROSITE" id="PS50086"/>
    </source>
</evidence>
<dbReference type="InterPro" id="IPR050302">
    <property type="entry name" value="Rab_GAP_TBC_domain"/>
</dbReference>
<dbReference type="GO" id="GO:0005096">
    <property type="term" value="F:GTPase activator activity"/>
    <property type="evidence" value="ECO:0007669"/>
    <property type="project" value="TreeGrafter"/>
</dbReference>
<dbReference type="PANTHER" id="PTHR47219">
    <property type="entry name" value="RAB GTPASE-ACTIVATING PROTEIN 1-LIKE"/>
    <property type="match status" value="1"/>
</dbReference>
<comment type="caution">
    <text evidence="2">The sequence shown here is derived from an EMBL/GenBank/DDBJ whole genome shotgun (WGS) entry which is preliminary data.</text>
</comment>
<keyword evidence="3" id="KW-1185">Reference proteome</keyword>
<organism evidence="2 3">
    <name type="scientific">Paramecium primaurelia</name>
    <dbReference type="NCBI Taxonomy" id="5886"/>
    <lineage>
        <taxon>Eukaryota</taxon>
        <taxon>Sar</taxon>
        <taxon>Alveolata</taxon>
        <taxon>Ciliophora</taxon>
        <taxon>Intramacronucleata</taxon>
        <taxon>Oligohymenophorea</taxon>
        <taxon>Peniculida</taxon>
        <taxon>Parameciidae</taxon>
        <taxon>Paramecium</taxon>
    </lineage>
</organism>
<proteinExistence type="predicted"/>
<reference evidence="2" key="1">
    <citation type="submission" date="2021-01" db="EMBL/GenBank/DDBJ databases">
        <authorList>
            <consortium name="Genoscope - CEA"/>
            <person name="William W."/>
        </authorList>
    </citation>
    <scope>NUCLEOTIDE SEQUENCE</scope>
</reference>
<gene>
    <name evidence="2" type="ORF">PPRIM_AZ9-3.1.T0110216</name>
</gene>
<dbReference type="PANTHER" id="PTHR47219:SF9">
    <property type="entry name" value="GTPASE ACTIVATING PROTEIN AND CENTROSOME-ASSOCIATED, ISOFORM B"/>
    <property type="match status" value="1"/>
</dbReference>
<accession>A0A8S1JVV1</accession>
<dbReference type="EMBL" id="CAJJDM010000008">
    <property type="protein sequence ID" value="CAD8047014.1"/>
    <property type="molecule type" value="Genomic_DNA"/>
</dbReference>
<sequence length="809" mass="96159">MAICSINASGSEYIVIGVERNRTLKTLMVRDNRLTDKGAECIFKGLFFDKIDLKRCNLTDKCTLGLCNMIKQSTQLTTLLLPDNYLIMVFMILQEFLYVKLLELILQYICENPLSYKYIDQINKVVETNRLKFEIDRVPMYKREIVKLNNIIQMKPSLEKGLNENQQKKARSLQTLEKAIEEKNKVKIEQIQKTSDMDIRLQQIIKIKIMDIDKIKFDNESNMYLIKVDDEINDYQKKMSESHQKKKQGVQRIKDMFVKVKSDSRLEMLRQLNRAEERALQRADMEKKTTGRKDKGYIRKRIHYQQKENQVKVLNYLIKIMNKKYTSSNLNPKVLDDRDEINFGTSFIDAILDQKLFEYLTAFLDTLSLIHFQLSSKVFKIRHWKNYFKKVMFNRLLKPLDHKLISQFIIDQKCVQFIFWDSVIDFKRLNLQYSHQYKYYSCQQTVEASNIQKDIDRTFSQHQYFKQIHNRQRLQRILIALSKIQEQIGYIQGFNQIAGCFLINGLNEQQTFWIMYYILKKMKYSTIFQDQFNELNFLNFTVAVFLRNYVPSLSNEFLQNKIDIGIITTRWFLVIFGYDLPQQLLIQIWNMFLLKGIKILIRASIAIFKLISDFEGINDLYELLKDNLYDLLETNVQLQQKFIEYFSKIKITNRLIEELREKFETGDESLSLSFDQIQKKHYWRKGGDSARSLISSFNEIISEIQEEKDACFQRSQLFMNAFFPKLINQLVASEGKKNLAIKFEKRPQLIKRQIISQQFKMSIPQSANGDQESNIYADELQSRMSPKEDESIELECTPEKIFKFSNKKR</sequence>
<dbReference type="Proteomes" id="UP000688137">
    <property type="component" value="Unassembled WGS sequence"/>
</dbReference>
<name>A0A8S1JVV1_PARPR</name>
<dbReference type="FunFam" id="1.10.472.80:FF:000157">
    <property type="match status" value="1"/>
</dbReference>
<dbReference type="AlphaFoldDB" id="A0A8S1JVV1"/>
<dbReference type="Pfam" id="PF00566">
    <property type="entry name" value="RabGAP-TBC"/>
    <property type="match status" value="1"/>
</dbReference>
<dbReference type="InterPro" id="IPR000195">
    <property type="entry name" value="Rab-GAP-TBC_dom"/>
</dbReference>
<dbReference type="SMART" id="SM00164">
    <property type="entry name" value="TBC"/>
    <property type="match status" value="1"/>
</dbReference>